<dbReference type="SUPFAM" id="SSF55729">
    <property type="entry name" value="Acyl-CoA N-acyltransferases (Nat)"/>
    <property type="match status" value="1"/>
</dbReference>
<organism evidence="2">
    <name type="scientific">freshwater sediment metagenome</name>
    <dbReference type="NCBI Taxonomy" id="556182"/>
    <lineage>
        <taxon>unclassified sequences</taxon>
        <taxon>metagenomes</taxon>
        <taxon>ecological metagenomes</taxon>
    </lineage>
</organism>
<dbReference type="Gene3D" id="3.40.630.30">
    <property type="match status" value="1"/>
</dbReference>
<protein>
    <recommendedName>
        <fullName evidence="1">N-acetyltransferase domain-containing protein</fullName>
    </recommendedName>
</protein>
<sequence>MRGAASWRRLRSSDLGHVARIAAQIHPDFPERPEVFAQKAALFPAGCFVLEKQGAVCGYAIGHPWLLDDIPPLDSFLHAVPERPDCFHVHDVAILETARGNSAATEVERLLTDAARQRGLSVMALVSVYGSDRLWRRLGYRPRERGRPSEKLKLYGEGALYLVKGLPPATV</sequence>
<dbReference type="Pfam" id="PF00583">
    <property type="entry name" value="Acetyltransf_1"/>
    <property type="match status" value="1"/>
</dbReference>
<dbReference type="GO" id="GO:0016747">
    <property type="term" value="F:acyltransferase activity, transferring groups other than amino-acyl groups"/>
    <property type="evidence" value="ECO:0007669"/>
    <property type="project" value="InterPro"/>
</dbReference>
<dbReference type="CDD" id="cd04301">
    <property type="entry name" value="NAT_SF"/>
    <property type="match status" value="1"/>
</dbReference>
<name>A0AA48M668_9ZZZZ</name>
<dbReference type="EMBL" id="OY288114">
    <property type="protein sequence ID" value="CAJ0893600.1"/>
    <property type="molecule type" value="Genomic_DNA"/>
</dbReference>
<dbReference type="AlphaFoldDB" id="A0AA48M668"/>
<evidence type="ECO:0000259" key="1">
    <source>
        <dbReference type="PROSITE" id="PS51186"/>
    </source>
</evidence>
<gene>
    <name evidence="2" type="ORF">AMST5_04318</name>
</gene>
<accession>A0AA48M668</accession>
<evidence type="ECO:0000313" key="2">
    <source>
        <dbReference type="EMBL" id="CAJ0893600.1"/>
    </source>
</evidence>
<dbReference type="InterPro" id="IPR000182">
    <property type="entry name" value="GNAT_dom"/>
</dbReference>
<reference evidence="2" key="1">
    <citation type="submission" date="2023-07" db="EMBL/GenBank/DDBJ databases">
        <authorList>
            <person name="Pelsma A.J. K."/>
        </authorList>
    </citation>
    <scope>NUCLEOTIDE SEQUENCE</scope>
</reference>
<proteinExistence type="predicted"/>
<dbReference type="PROSITE" id="PS51186">
    <property type="entry name" value="GNAT"/>
    <property type="match status" value="1"/>
</dbReference>
<feature type="domain" description="N-acetyltransferase" evidence="1">
    <location>
        <begin position="8"/>
        <end position="167"/>
    </location>
</feature>
<dbReference type="InterPro" id="IPR016181">
    <property type="entry name" value="Acyl_CoA_acyltransferase"/>
</dbReference>